<dbReference type="InterPro" id="IPR016024">
    <property type="entry name" value="ARM-type_fold"/>
</dbReference>
<dbReference type="EMBL" id="MLAK01000645">
    <property type="protein sequence ID" value="OHT09220.1"/>
    <property type="molecule type" value="Genomic_DNA"/>
</dbReference>
<dbReference type="GO" id="GO:0004430">
    <property type="term" value="F:1-phosphatidylinositol 4-kinase activity"/>
    <property type="evidence" value="ECO:0007669"/>
    <property type="project" value="UniProtKB-EC"/>
</dbReference>
<name>A0A1J4KHB1_9EUKA</name>
<dbReference type="SMART" id="SM00146">
    <property type="entry name" value="PI3Kc"/>
    <property type="match status" value="1"/>
</dbReference>
<evidence type="ECO:0000256" key="3">
    <source>
        <dbReference type="ARBA" id="ARBA00022679"/>
    </source>
</evidence>
<dbReference type="GO" id="GO:0048015">
    <property type="term" value="P:phosphatidylinositol-mediated signaling"/>
    <property type="evidence" value="ECO:0007669"/>
    <property type="project" value="TreeGrafter"/>
</dbReference>
<dbReference type="RefSeq" id="XP_068362356.1">
    <property type="nucleotide sequence ID" value="XM_068502286.1"/>
</dbReference>
<dbReference type="VEuPathDB" id="TrichDB:TRFO_21954"/>
<feature type="domain" description="PIK helical" evidence="9">
    <location>
        <begin position="851"/>
        <end position="1029"/>
    </location>
</feature>
<keyword evidence="6" id="KW-0067">ATP-binding</keyword>
<dbReference type="SUPFAM" id="SSF56112">
    <property type="entry name" value="Protein kinase-like (PK-like)"/>
    <property type="match status" value="1"/>
</dbReference>
<evidence type="ECO:0000256" key="7">
    <source>
        <dbReference type="SAM" id="Phobius"/>
    </source>
</evidence>
<feature type="transmembrane region" description="Helical" evidence="7">
    <location>
        <begin position="702"/>
        <end position="723"/>
    </location>
</feature>
<dbReference type="PANTHER" id="PTHR10048">
    <property type="entry name" value="PHOSPHATIDYLINOSITOL KINASE"/>
    <property type="match status" value="1"/>
</dbReference>
<dbReference type="Proteomes" id="UP000179807">
    <property type="component" value="Unassembled WGS sequence"/>
</dbReference>
<dbReference type="GO" id="GO:0046854">
    <property type="term" value="P:phosphatidylinositol phosphate biosynthetic process"/>
    <property type="evidence" value="ECO:0007669"/>
    <property type="project" value="InterPro"/>
</dbReference>
<dbReference type="EC" id="2.7.1.67" evidence="2"/>
<dbReference type="PROSITE" id="PS51545">
    <property type="entry name" value="PIK_HELICAL"/>
    <property type="match status" value="1"/>
</dbReference>
<protein>
    <recommendedName>
        <fullName evidence="2">1-phosphatidylinositol 4-kinase</fullName>
        <ecNumber evidence="2">2.7.1.67</ecNumber>
    </recommendedName>
</protein>
<evidence type="ECO:0000259" key="8">
    <source>
        <dbReference type="PROSITE" id="PS50290"/>
    </source>
</evidence>
<evidence type="ECO:0000313" key="11">
    <source>
        <dbReference type="Proteomes" id="UP000179807"/>
    </source>
</evidence>
<dbReference type="Pfam" id="PF00613">
    <property type="entry name" value="PI3Ka"/>
    <property type="match status" value="1"/>
</dbReference>
<dbReference type="InterPro" id="IPR042236">
    <property type="entry name" value="PI3K_accessory_sf"/>
</dbReference>
<dbReference type="InterPro" id="IPR000403">
    <property type="entry name" value="PI3/4_kinase_cat_dom"/>
</dbReference>
<dbReference type="OrthoDB" id="10264149at2759"/>
<sequence length="1391" mass="159330">MFLSHFDPIEKMLPDFNDREECTPICLHIFKPQSFFIKQDIRNITEDEEYQSVHNIISFGNDVGAFIALAEIIKQTKFESVKESIIEFFANCLSDIKHAVPKNLPSPRRLSASESLKSSISFESHLFTAATDDFEIITNEEEVPYDDKIRGLLEKVPTIYKHSSEDQAKIFNKLLNQILIAFAPSINAYKKGISHYAYFKLTIDCLIKLIILAKREIIPISRISHLLQAFFVSSVSLVSSLHSLLRIVRSPQTFISPYFGSIFRFVAKGIPFLTQNDVIIAQNFWISIVMCWEDVVFAMPAFTKDLKVISRYIPPLISIAGSSNYSTAAITIDNLSKIISFNRTSEQIGISVNKYFDQIPAKSVSVLPQTDAILLLSIGALEKIRAKAGDFATFFEYFKADYYTEFTNCLESMITPFFTAFMKHVQYRSPEDQKDCFDPLVRRCVQNYVGTNQKFALIIDKISGELFSKYNLALFSPETIAAFIESIKSIEKHNPSRLSNFNLIFRQMLTACFSIAPAFMFALLHNYFLSQIKNKENKMSSVYEIVSLMPSVLRDKFLTEMFTISTIYGGANKLTIDQIMTMENPDDRIGYLAFSVTKEEDIPLLIMKEASHYALIASWSKVMLCSTPEFSNVFIMNLIYTFCDTVKLNQGLFSTTYDSVMVNFHKSVLDFLQQLVSIFSHTKIIIEVLPAMKDSILNGSPAAISGLLRLALFLSTLLTKCFLSSSLMEIALSKFILVLTKIISLNTAPTIFRYLKCDDLFVFMKLLSTFPSINQFVVYNKMSIRSKDRDLLEAFSNHQKRNAILGKMSPSLIKKLLDLIGHILAQTFSLFNSYISSQKSPSNEITTIVTDHLIKPPNYSLQELIPIFWKTCPSSIPAIGETLNISMDEFIKLISVYFKQFPYPLAFESHLATFFAKVKIEDLHLCELLSPAQAIVLLTPEVLNHPTASHYLVRCLRSFELDEILQYIPQLLQSIRFDHKRILRKFLREYSKKSYIFQHYFLWSMQHQKCFISYANDPLPNLLVMLEGKIMQEMTEEEHNHYDHEFGLINSIDHVSQVLLPLPPEERKGNLATELEKITIPDDLYVPSNPNYKILDIDCSHSIPLKSHAKVPILVKFTVYDEGDPTKKQIPFSCIFKTHDDVRMDAMVIQLIDKFKRIFIDAGIDCYVLPYRVFATGQERGVIECISHAKSRHDLGVQKNEDLLSYFIHTYGQVGTEAFNRAQENFVKSMAPYSLICYLFQIKDRHNANIMIDEDGHVIHIDFGFIFDISPGGNLKFERAPFKLTQEMVNLMGGSREAKPFRNFIKLFTKCFIAVRARYEEIEAIASLMLNANFPCFKKNAFQRLKQRFMIEIPPSEISKGIEALIDDSMNSVTTSAYDMFQYTQNNIFYI</sequence>
<keyword evidence="11" id="KW-1185">Reference proteome</keyword>
<keyword evidence="3" id="KW-0808">Transferase</keyword>
<evidence type="ECO:0000256" key="5">
    <source>
        <dbReference type="ARBA" id="ARBA00022777"/>
    </source>
</evidence>
<dbReference type="SUPFAM" id="SSF48371">
    <property type="entry name" value="ARM repeat"/>
    <property type="match status" value="1"/>
</dbReference>
<evidence type="ECO:0000256" key="2">
    <source>
        <dbReference type="ARBA" id="ARBA00012169"/>
    </source>
</evidence>
<dbReference type="Gene3D" id="1.10.1070.11">
    <property type="entry name" value="Phosphatidylinositol 3-/4-kinase, catalytic domain"/>
    <property type="match status" value="1"/>
</dbReference>
<dbReference type="Pfam" id="PF00454">
    <property type="entry name" value="PI3_PI4_kinase"/>
    <property type="match status" value="1"/>
</dbReference>
<feature type="transmembrane region" description="Helical" evidence="7">
    <location>
        <begin position="508"/>
        <end position="529"/>
    </location>
</feature>
<evidence type="ECO:0000259" key="9">
    <source>
        <dbReference type="PROSITE" id="PS51545"/>
    </source>
</evidence>
<organism evidence="10 11">
    <name type="scientific">Tritrichomonas foetus</name>
    <dbReference type="NCBI Taxonomy" id="1144522"/>
    <lineage>
        <taxon>Eukaryota</taxon>
        <taxon>Metamonada</taxon>
        <taxon>Parabasalia</taxon>
        <taxon>Tritrichomonadida</taxon>
        <taxon>Tritrichomonadidae</taxon>
        <taxon>Tritrichomonas</taxon>
    </lineage>
</organism>
<feature type="domain" description="PI3K/PI4K catalytic" evidence="8">
    <location>
        <begin position="1099"/>
        <end position="1374"/>
    </location>
</feature>
<comment type="caution">
    <text evidence="10">The sequence shown here is derived from an EMBL/GenBank/DDBJ whole genome shotgun (WGS) entry which is preliminary data.</text>
</comment>
<dbReference type="InterPro" id="IPR011009">
    <property type="entry name" value="Kinase-like_dom_sf"/>
</dbReference>
<keyword evidence="5" id="KW-0418">Kinase</keyword>
<dbReference type="FunFam" id="1.10.1070.11:FF:000012">
    <property type="entry name" value="Phosphatidylinositol 4-kinase alpha 1"/>
    <property type="match status" value="1"/>
</dbReference>
<evidence type="ECO:0000256" key="6">
    <source>
        <dbReference type="ARBA" id="ARBA00022840"/>
    </source>
</evidence>
<keyword evidence="7" id="KW-0472">Membrane</keyword>
<dbReference type="InterPro" id="IPR001263">
    <property type="entry name" value="PI3K_accessory_dom"/>
</dbReference>
<comment type="catalytic activity">
    <reaction evidence="1">
        <text>a 1,2-diacyl-sn-glycero-3-phospho-(1D-myo-inositol) + ATP = a 1,2-diacyl-sn-glycero-3-phospho-(1D-myo-inositol 4-phosphate) + ADP + H(+)</text>
        <dbReference type="Rhea" id="RHEA:19877"/>
        <dbReference type="ChEBI" id="CHEBI:15378"/>
        <dbReference type="ChEBI" id="CHEBI:30616"/>
        <dbReference type="ChEBI" id="CHEBI:57880"/>
        <dbReference type="ChEBI" id="CHEBI:58178"/>
        <dbReference type="ChEBI" id="CHEBI:456216"/>
        <dbReference type="EC" id="2.7.1.67"/>
    </reaction>
</comment>
<evidence type="ECO:0000256" key="1">
    <source>
        <dbReference type="ARBA" id="ARBA00001686"/>
    </source>
</evidence>
<reference evidence="10" key="1">
    <citation type="submission" date="2016-10" db="EMBL/GenBank/DDBJ databases">
        <authorList>
            <person name="Benchimol M."/>
            <person name="Almeida L.G."/>
            <person name="Vasconcelos A.T."/>
            <person name="Perreira-Neves A."/>
            <person name="Rosa I.A."/>
            <person name="Tasca T."/>
            <person name="Bogo M.R."/>
            <person name="de Souza W."/>
        </authorList>
    </citation>
    <scope>NUCLEOTIDE SEQUENCE [LARGE SCALE GENOMIC DNA]</scope>
    <source>
        <strain evidence="10">K</strain>
    </source>
</reference>
<dbReference type="CDD" id="cd05167">
    <property type="entry name" value="PI4Kc_III_alpha"/>
    <property type="match status" value="1"/>
</dbReference>
<dbReference type="FunFam" id="3.30.1010.10:FF:000014">
    <property type="entry name" value="Phosphatidylinositol 4-kinase STT4"/>
    <property type="match status" value="1"/>
</dbReference>
<dbReference type="GO" id="GO:0016020">
    <property type="term" value="C:membrane"/>
    <property type="evidence" value="ECO:0007669"/>
    <property type="project" value="TreeGrafter"/>
</dbReference>
<dbReference type="PROSITE" id="PS50290">
    <property type="entry name" value="PI3_4_KINASE_3"/>
    <property type="match status" value="1"/>
</dbReference>
<evidence type="ECO:0000256" key="4">
    <source>
        <dbReference type="ARBA" id="ARBA00022741"/>
    </source>
</evidence>
<keyword evidence="7" id="KW-1133">Transmembrane helix</keyword>
<evidence type="ECO:0000313" key="10">
    <source>
        <dbReference type="EMBL" id="OHT09220.1"/>
    </source>
</evidence>
<accession>A0A1J4KHB1</accession>
<dbReference type="GO" id="GO:0005524">
    <property type="term" value="F:ATP binding"/>
    <property type="evidence" value="ECO:0007669"/>
    <property type="project" value="UniProtKB-KW"/>
</dbReference>
<proteinExistence type="predicted"/>
<keyword evidence="4" id="KW-0547">Nucleotide-binding</keyword>
<dbReference type="GO" id="GO:0005737">
    <property type="term" value="C:cytoplasm"/>
    <property type="evidence" value="ECO:0007669"/>
    <property type="project" value="TreeGrafter"/>
</dbReference>
<dbReference type="PANTHER" id="PTHR10048:SF22">
    <property type="entry name" value="PHOSPHATIDYLINOSITOL 4-KINASE BETA"/>
    <property type="match status" value="1"/>
</dbReference>
<dbReference type="InterPro" id="IPR036940">
    <property type="entry name" value="PI3/4_kinase_cat_sf"/>
</dbReference>
<dbReference type="InterPro" id="IPR015433">
    <property type="entry name" value="PI3/4_kinase"/>
</dbReference>
<dbReference type="Gene3D" id="1.25.40.70">
    <property type="entry name" value="Phosphatidylinositol 3-kinase, accessory domain (PIK)"/>
    <property type="match status" value="1"/>
</dbReference>
<keyword evidence="7" id="KW-0812">Transmembrane</keyword>
<dbReference type="GeneID" id="94836990"/>
<dbReference type="Gene3D" id="3.30.1010.10">
    <property type="entry name" value="Phosphatidylinositol 3-kinase Catalytic Subunit, Chain A, domain 4"/>
    <property type="match status" value="1"/>
</dbReference>
<gene>
    <name evidence="10" type="ORF">TRFO_21954</name>
</gene>